<reference evidence="1" key="1">
    <citation type="journal article" date="2009" name="Rice">
        <title>De Novo Next Generation Sequencing of Plant Genomes.</title>
        <authorList>
            <person name="Rounsley S."/>
            <person name="Marri P.R."/>
            <person name="Yu Y."/>
            <person name="He R."/>
            <person name="Sisneros N."/>
            <person name="Goicoechea J.L."/>
            <person name="Lee S.J."/>
            <person name="Angelova A."/>
            <person name="Kudrna D."/>
            <person name="Luo M."/>
            <person name="Affourtit J."/>
            <person name="Desany B."/>
            <person name="Knight J."/>
            <person name="Niazi F."/>
            <person name="Egholm M."/>
            <person name="Wing R.A."/>
        </authorList>
    </citation>
    <scope>NUCLEOTIDE SEQUENCE [LARGE SCALE GENOMIC DNA]</scope>
    <source>
        <strain evidence="1">cv. IRGC 105608</strain>
    </source>
</reference>
<evidence type="ECO:0000313" key="2">
    <source>
        <dbReference type="Proteomes" id="UP000026960"/>
    </source>
</evidence>
<dbReference type="PaxDb" id="65489-OBART10G16220.1"/>
<proteinExistence type="predicted"/>
<dbReference type="Proteomes" id="UP000026960">
    <property type="component" value="Chromosome 10"/>
</dbReference>
<dbReference type="HOGENOM" id="CLU_2124857_0_0_1"/>
<organism evidence="1">
    <name type="scientific">Oryza barthii</name>
    <dbReference type="NCBI Taxonomy" id="65489"/>
    <lineage>
        <taxon>Eukaryota</taxon>
        <taxon>Viridiplantae</taxon>
        <taxon>Streptophyta</taxon>
        <taxon>Embryophyta</taxon>
        <taxon>Tracheophyta</taxon>
        <taxon>Spermatophyta</taxon>
        <taxon>Magnoliopsida</taxon>
        <taxon>Liliopsida</taxon>
        <taxon>Poales</taxon>
        <taxon>Poaceae</taxon>
        <taxon>BOP clade</taxon>
        <taxon>Oryzoideae</taxon>
        <taxon>Oryzeae</taxon>
        <taxon>Oryzinae</taxon>
        <taxon>Oryza</taxon>
    </lineage>
</organism>
<sequence>MDVNGPLDGPSTSPPTGRHQLRRRFQSQHLRICEFGLSTAEPAEHAIGGGAGGTRRASACHSLPTRSGIQEGAPRTVASSAGPAFFRRGSAGWRWTTTPSRCSTVCLTGARCIK</sequence>
<dbReference type="EnsemblPlants" id="OBART10G16220.1">
    <property type="protein sequence ID" value="OBART10G16220.1"/>
    <property type="gene ID" value="OBART10G16220"/>
</dbReference>
<reference evidence="1" key="2">
    <citation type="submission" date="2015-03" db="UniProtKB">
        <authorList>
            <consortium name="EnsemblPlants"/>
        </authorList>
    </citation>
    <scope>IDENTIFICATION</scope>
</reference>
<dbReference type="Gramene" id="OBART10G16220.1">
    <property type="protein sequence ID" value="OBART10G16220.1"/>
    <property type="gene ID" value="OBART10G16220"/>
</dbReference>
<keyword evidence="2" id="KW-1185">Reference proteome</keyword>
<dbReference type="STRING" id="65489.A0A0D3HFT3"/>
<protein>
    <submittedName>
        <fullName evidence="1">Uncharacterized protein</fullName>
    </submittedName>
</protein>
<evidence type="ECO:0000313" key="1">
    <source>
        <dbReference type="EnsemblPlants" id="OBART10G16220.1"/>
    </source>
</evidence>
<accession>A0A0D3HFT3</accession>
<dbReference type="AlphaFoldDB" id="A0A0D3HFT3"/>
<name>A0A0D3HFT3_9ORYZ</name>